<comment type="similarity">
    <text evidence="2">Belongs to the BMP lipoprotein family.</text>
</comment>
<keyword evidence="6" id="KW-0449">Lipoprotein</keyword>
<dbReference type="CDD" id="cd06354">
    <property type="entry name" value="PBP1_PrnA-like"/>
    <property type="match status" value="1"/>
</dbReference>
<dbReference type="InterPro" id="IPR050957">
    <property type="entry name" value="BMP_lipoprotein"/>
</dbReference>
<evidence type="ECO:0000256" key="3">
    <source>
        <dbReference type="ARBA" id="ARBA00022475"/>
    </source>
</evidence>
<dbReference type="PANTHER" id="PTHR34296:SF2">
    <property type="entry name" value="ABC TRANSPORTER GUANOSINE-BINDING PROTEIN NUPN"/>
    <property type="match status" value="1"/>
</dbReference>
<comment type="caution">
    <text evidence="8">The sequence shown here is derived from an EMBL/GenBank/DDBJ whole genome shotgun (WGS) entry which is preliminary data.</text>
</comment>
<keyword evidence="3" id="KW-1003">Cell membrane</keyword>
<dbReference type="GO" id="GO:0005886">
    <property type="term" value="C:plasma membrane"/>
    <property type="evidence" value="ECO:0007669"/>
    <property type="project" value="UniProtKB-SubCell"/>
</dbReference>
<dbReference type="RefSeq" id="WP_042408736.1">
    <property type="nucleotide sequence ID" value="NZ_BAWO01000022.1"/>
</dbReference>
<dbReference type="OrthoDB" id="9784230at2"/>
<dbReference type="Pfam" id="PF02608">
    <property type="entry name" value="Bmp"/>
    <property type="match status" value="1"/>
</dbReference>
<evidence type="ECO:0000256" key="6">
    <source>
        <dbReference type="ARBA" id="ARBA00023288"/>
    </source>
</evidence>
<name>A0A023DEF0_9BACL</name>
<accession>A0A023DEF0</accession>
<keyword evidence="5" id="KW-0472">Membrane</keyword>
<evidence type="ECO:0000256" key="1">
    <source>
        <dbReference type="ARBA" id="ARBA00004193"/>
    </source>
</evidence>
<dbReference type="SUPFAM" id="SSF53822">
    <property type="entry name" value="Periplasmic binding protein-like I"/>
    <property type="match status" value="1"/>
</dbReference>
<keyword evidence="4" id="KW-0732">Signal</keyword>
<keyword evidence="9" id="KW-1185">Reference proteome</keyword>
<comment type="subcellular location">
    <subcellularLocation>
        <location evidence="1">Cell membrane</location>
        <topology evidence="1">Lipid-anchor</topology>
    </subcellularLocation>
</comment>
<feature type="domain" description="ABC transporter substrate-binding protein PnrA-like" evidence="7">
    <location>
        <begin position="39"/>
        <end position="318"/>
    </location>
</feature>
<dbReference type="EMBL" id="BAWO01000022">
    <property type="protein sequence ID" value="GAJ39608.1"/>
    <property type="molecule type" value="Genomic_DNA"/>
</dbReference>
<evidence type="ECO:0000256" key="2">
    <source>
        <dbReference type="ARBA" id="ARBA00008610"/>
    </source>
</evidence>
<dbReference type="InterPro" id="IPR028082">
    <property type="entry name" value="Peripla_BP_I"/>
</dbReference>
<dbReference type="InterPro" id="IPR003760">
    <property type="entry name" value="PnrA-like"/>
</dbReference>
<dbReference type="Proteomes" id="UP000023561">
    <property type="component" value="Unassembled WGS sequence"/>
</dbReference>
<reference evidence="8 9" key="1">
    <citation type="submission" date="2014-04" db="EMBL/GenBank/DDBJ databases">
        <title>Whole genome shotgun sequence of Geobacillus caldoxylosilyticus NBRC 107762.</title>
        <authorList>
            <person name="Hosoyama A."/>
            <person name="Hosoyama Y."/>
            <person name="Katano-Makiyama Y."/>
            <person name="Tsuchikane K."/>
            <person name="Ohji S."/>
            <person name="Ichikawa N."/>
            <person name="Yamazoe A."/>
            <person name="Fujita N."/>
        </authorList>
    </citation>
    <scope>NUCLEOTIDE SEQUENCE [LARGE SCALE GENOMIC DNA]</scope>
    <source>
        <strain evidence="8 9">NBRC 107762</strain>
    </source>
</reference>
<organism evidence="8 9">
    <name type="scientific">Parageobacillus caldoxylosilyticus NBRC 107762</name>
    <dbReference type="NCBI Taxonomy" id="1220594"/>
    <lineage>
        <taxon>Bacteria</taxon>
        <taxon>Bacillati</taxon>
        <taxon>Bacillota</taxon>
        <taxon>Bacilli</taxon>
        <taxon>Bacillales</taxon>
        <taxon>Anoxybacillaceae</taxon>
        <taxon>Saccharococcus</taxon>
    </lineage>
</organism>
<proteinExistence type="inferred from homology"/>
<evidence type="ECO:0000313" key="9">
    <source>
        <dbReference type="Proteomes" id="UP000023561"/>
    </source>
</evidence>
<sequence>MKQQRRIWHLVIALLAMFVMMSGCSPEEAVAKKDRIKVGIMLSDVGLGDQSFSDSAFRGLMKARDELGIIFDYRELKDTKTYEQGLKELVADGNDIIIGLGFMVQEELEKVAKQYPKQRFILVDAVSDLPNVTSIAFKEDEGSFLAGVVAALTTKTNRLGFIGGADVPLIHKFATGFEKGVHAVKPSASVQIVYAGDFGNDKLGANIAKDMFAKQCDVVYTAAGFTGVGALREAEARGVYAIGVDSDQYFYAEKAVVTSMVKNVDVALFRVLKQYVEKGELPTGTVQLGLAENGVGLAPIRVVPWDEQKQQLLEQWKQNIVDGKVTTK</sequence>
<evidence type="ECO:0000256" key="4">
    <source>
        <dbReference type="ARBA" id="ARBA00022729"/>
    </source>
</evidence>
<evidence type="ECO:0000313" key="8">
    <source>
        <dbReference type="EMBL" id="GAJ39608.1"/>
    </source>
</evidence>
<evidence type="ECO:0000259" key="7">
    <source>
        <dbReference type="Pfam" id="PF02608"/>
    </source>
</evidence>
<dbReference type="PANTHER" id="PTHR34296">
    <property type="entry name" value="TRANSCRIPTIONAL ACTIVATOR PROTEIN MED"/>
    <property type="match status" value="1"/>
</dbReference>
<protein>
    <submittedName>
        <fullName evidence="8">Putative ABC transporter substrate-binding protein</fullName>
    </submittedName>
</protein>
<dbReference type="Gene3D" id="3.40.50.2300">
    <property type="match status" value="2"/>
</dbReference>
<dbReference type="AlphaFoldDB" id="A0A023DEF0"/>
<evidence type="ECO:0000256" key="5">
    <source>
        <dbReference type="ARBA" id="ARBA00023136"/>
    </source>
</evidence>
<gene>
    <name evidence="8" type="ORF">GCA01S_022_00880</name>
</gene>